<comment type="caution">
    <text evidence="4">The sequence shown here is derived from an EMBL/GenBank/DDBJ whole genome shotgun (WGS) entry which is preliminary data.</text>
</comment>
<evidence type="ECO:0000313" key="5">
    <source>
        <dbReference type="Proteomes" id="UP001627154"/>
    </source>
</evidence>
<dbReference type="AlphaFoldDB" id="A0ABD2VS76"/>
<evidence type="ECO:0000256" key="1">
    <source>
        <dbReference type="ARBA" id="ARBA00004613"/>
    </source>
</evidence>
<dbReference type="InterPro" id="IPR033113">
    <property type="entry name" value="PLA2_histidine"/>
</dbReference>
<name>A0ABD2VS76_9HYME</name>
<evidence type="ECO:0000256" key="2">
    <source>
        <dbReference type="ARBA" id="ARBA00022525"/>
    </source>
</evidence>
<reference evidence="4 5" key="1">
    <citation type="journal article" date="2024" name="bioRxiv">
        <title>A reference genome for Trichogramma kaykai: A tiny desert-dwelling parasitoid wasp with competing sex-ratio distorters.</title>
        <authorList>
            <person name="Culotta J."/>
            <person name="Lindsey A.R."/>
        </authorList>
    </citation>
    <scope>NUCLEOTIDE SEQUENCE [LARGE SCALE GENOMIC DNA]</scope>
    <source>
        <strain evidence="4 5">KSX58</strain>
    </source>
</reference>
<dbReference type="PANTHER" id="PTHR12824:SF8">
    <property type="entry name" value="GXIVSPLA2, ISOFORM A"/>
    <property type="match status" value="1"/>
</dbReference>
<dbReference type="SUPFAM" id="SSF48619">
    <property type="entry name" value="Phospholipase A2, PLA2"/>
    <property type="match status" value="1"/>
</dbReference>
<dbReference type="PROSITE" id="PS00118">
    <property type="entry name" value="PA2_HIS"/>
    <property type="match status" value="1"/>
</dbReference>
<evidence type="ECO:0000256" key="3">
    <source>
        <dbReference type="SAM" id="MobiDB-lite"/>
    </source>
</evidence>
<dbReference type="InterPro" id="IPR036444">
    <property type="entry name" value="PLipase_A2_dom_sf"/>
</dbReference>
<comment type="subcellular location">
    <subcellularLocation>
        <location evidence="1">Secreted</location>
    </subcellularLocation>
</comment>
<keyword evidence="5" id="KW-1185">Reference proteome</keyword>
<dbReference type="EMBL" id="JBJJXI010000199">
    <property type="protein sequence ID" value="KAL3383356.1"/>
    <property type="molecule type" value="Genomic_DNA"/>
</dbReference>
<dbReference type="Pfam" id="PF06951">
    <property type="entry name" value="PLA2G12"/>
    <property type="match status" value="1"/>
</dbReference>
<proteinExistence type="predicted"/>
<feature type="region of interest" description="Disordered" evidence="3">
    <location>
        <begin position="193"/>
        <end position="212"/>
    </location>
</feature>
<organism evidence="4 5">
    <name type="scientific">Trichogramma kaykai</name>
    <dbReference type="NCBI Taxonomy" id="54128"/>
    <lineage>
        <taxon>Eukaryota</taxon>
        <taxon>Metazoa</taxon>
        <taxon>Ecdysozoa</taxon>
        <taxon>Arthropoda</taxon>
        <taxon>Hexapoda</taxon>
        <taxon>Insecta</taxon>
        <taxon>Pterygota</taxon>
        <taxon>Neoptera</taxon>
        <taxon>Endopterygota</taxon>
        <taxon>Hymenoptera</taxon>
        <taxon>Apocrita</taxon>
        <taxon>Proctotrupomorpha</taxon>
        <taxon>Chalcidoidea</taxon>
        <taxon>Trichogrammatidae</taxon>
        <taxon>Trichogramma</taxon>
    </lineage>
</organism>
<evidence type="ECO:0000313" key="4">
    <source>
        <dbReference type="EMBL" id="KAL3383356.1"/>
    </source>
</evidence>
<dbReference type="GO" id="GO:0005576">
    <property type="term" value="C:extracellular region"/>
    <property type="evidence" value="ECO:0007669"/>
    <property type="project" value="UniProtKB-SubCell"/>
</dbReference>
<dbReference type="InterPro" id="IPR010711">
    <property type="entry name" value="PLA2G12"/>
</dbReference>
<dbReference type="Proteomes" id="UP001627154">
    <property type="component" value="Unassembled WGS sequence"/>
</dbReference>
<dbReference type="Gene3D" id="1.20.90.10">
    <property type="entry name" value="Phospholipase A2 domain"/>
    <property type="match status" value="1"/>
</dbReference>
<feature type="compositionally biased region" description="Basic and acidic residues" evidence="3">
    <location>
        <begin position="196"/>
        <end position="212"/>
    </location>
</feature>
<dbReference type="PANTHER" id="PTHR12824">
    <property type="entry name" value="GROUP XII SECRETORY PHOSPHOLIPASE A2 FAMILY MEMBER"/>
    <property type="match status" value="1"/>
</dbReference>
<keyword evidence="2" id="KW-0964">Secreted</keyword>
<evidence type="ECO:0008006" key="6">
    <source>
        <dbReference type="Google" id="ProtNLM"/>
    </source>
</evidence>
<protein>
    <recommendedName>
        <fullName evidence="6">Group XIIA secretory phospholipase A2</fullName>
    </recommendedName>
</protein>
<sequence length="212" mass="23501">MDIFQYRKFFIYALTFLAYAWSGYGAGLLQNLRDAVLTAETVFADLLENAVTVAHKIKDIHEVFDAAVEEHCDFQCPSGASPKADWNHKPQSNGCGSLGFEIDQQYLPLEEMTRCCNAHDICYDTCNQDKDKCDLEFKRCLYRYCDGYQQSAAAIVNACKAAAKLLHTGTTALGCKSYLDAQRQACYCPSAAGAKKNNDNSNKKSRKAGGEL</sequence>
<accession>A0ABD2VS76</accession>
<gene>
    <name evidence="4" type="ORF">TKK_020724</name>
</gene>